<comment type="caution">
    <text evidence="3">The sequence shown here is derived from an EMBL/GenBank/DDBJ whole genome shotgun (WGS) entry which is preliminary data.</text>
</comment>
<dbReference type="Proteomes" id="UP000317043">
    <property type="component" value="Unassembled WGS sequence"/>
</dbReference>
<evidence type="ECO:0000313" key="3">
    <source>
        <dbReference type="EMBL" id="TQL78320.1"/>
    </source>
</evidence>
<feature type="transmembrane region" description="Helical" evidence="2">
    <location>
        <begin position="280"/>
        <end position="301"/>
    </location>
</feature>
<dbReference type="InParanoid" id="A0A543B0M4"/>
<evidence type="ECO:0008006" key="5">
    <source>
        <dbReference type="Google" id="ProtNLM"/>
    </source>
</evidence>
<feature type="region of interest" description="Disordered" evidence="1">
    <location>
        <begin position="1"/>
        <end position="21"/>
    </location>
</feature>
<feature type="transmembrane region" description="Helical" evidence="2">
    <location>
        <begin position="308"/>
        <end position="330"/>
    </location>
</feature>
<feature type="transmembrane region" description="Helical" evidence="2">
    <location>
        <begin position="193"/>
        <end position="212"/>
    </location>
</feature>
<feature type="transmembrane region" description="Helical" evidence="2">
    <location>
        <begin position="103"/>
        <end position="121"/>
    </location>
</feature>
<feature type="transmembrane region" description="Helical" evidence="2">
    <location>
        <begin position="233"/>
        <end position="260"/>
    </location>
</feature>
<reference evidence="3 4" key="1">
    <citation type="submission" date="2019-06" db="EMBL/GenBank/DDBJ databases">
        <title>Sequencing the genomes of 1000 actinobacteria strains.</title>
        <authorList>
            <person name="Klenk H.-P."/>
        </authorList>
    </citation>
    <scope>NUCLEOTIDE SEQUENCE [LARGE SCALE GENOMIC DNA]</scope>
    <source>
        <strain evidence="3 4">DSM 45928</strain>
    </source>
</reference>
<keyword evidence="2" id="KW-1133">Transmembrane helix</keyword>
<dbReference type="OrthoDB" id="5242248at2"/>
<name>A0A543B0M4_9ACTN</name>
<evidence type="ECO:0000256" key="2">
    <source>
        <dbReference type="SAM" id="Phobius"/>
    </source>
</evidence>
<dbReference type="AlphaFoldDB" id="A0A543B0M4"/>
<organism evidence="3 4">
    <name type="scientific">Stackebrandtia endophytica</name>
    <dbReference type="NCBI Taxonomy" id="1496996"/>
    <lineage>
        <taxon>Bacteria</taxon>
        <taxon>Bacillati</taxon>
        <taxon>Actinomycetota</taxon>
        <taxon>Actinomycetes</taxon>
        <taxon>Glycomycetales</taxon>
        <taxon>Glycomycetaceae</taxon>
        <taxon>Stackebrandtia</taxon>
    </lineage>
</organism>
<sequence>MSQRGVTSEPIETDSATSSTGMSRRAVGGAVAVGLAVVLVAGCALWGRWLDANGYSLHLGNAWPVAGHWQTRLTWWQVVVVVGAGLWVWQGPRLARDLSWRRLLAVVFAVAACWPVALALVDGPAALTAPLLTPYEYLHDVGRVPDLTTFLSGFNAHVLDPPRWTTHVSGHPPGFLGLLTVMDRIGFGGGGPAAALCIIAGAAAAPATLSTTRVLGGEELARRAAPFTAMAPAALWIATSADAFFAGVAAVGVCLLAHAANTTSRRGDLAAVGGGLLLGASLFLSYGLALIGLLALGVVLVQRRVRPLLIGGAAVVALLAAAWLAGFNWFEGLDLATQRVRMGQGWIDRPAWYFWFANPAGLALAVGPAVVAALAWIRRDRFTIIPACVLTAVAVALVSGLSVGEAERIYLPFAVWLLPLAGLLPGIRWWLGAQAATAIAIATFLMLWW</sequence>
<keyword evidence="4" id="KW-1185">Reference proteome</keyword>
<feature type="transmembrane region" description="Helical" evidence="2">
    <location>
        <begin position="429"/>
        <end position="448"/>
    </location>
</feature>
<dbReference type="FunCoup" id="A0A543B0M4">
    <property type="interactions" value="6"/>
</dbReference>
<dbReference type="EMBL" id="VFOW01000001">
    <property type="protein sequence ID" value="TQL78320.1"/>
    <property type="molecule type" value="Genomic_DNA"/>
</dbReference>
<evidence type="ECO:0000313" key="4">
    <source>
        <dbReference type="Proteomes" id="UP000317043"/>
    </source>
</evidence>
<feature type="transmembrane region" description="Helical" evidence="2">
    <location>
        <begin position="73"/>
        <end position="91"/>
    </location>
</feature>
<keyword evidence="2" id="KW-0812">Transmembrane</keyword>
<dbReference type="RefSeq" id="WP_142042580.1">
    <property type="nucleotide sequence ID" value="NZ_JBHTGS010000004.1"/>
</dbReference>
<gene>
    <name evidence="3" type="ORF">FB566_3903</name>
</gene>
<accession>A0A543B0M4</accession>
<protein>
    <recommendedName>
        <fullName evidence="5">Dolichyl-phosphate-mannose-protein mannosyltransferase</fullName>
    </recommendedName>
</protein>
<evidence type="ECO:0000256" key="1">
    <source>
        <dbReference type="SAM" id="MobiDB-lite"/>
    </source>
</evidence>
<feature type="transmembrane region" description="Helical" evidence="2">
    <location>
        <begin position="26"/>
        <end position="47"/>
    </location>
</feature>
<keyword evidence="2" id="KW-0472">Membrane</keyword>
<feature type="transmembrane region" description="Helical" evidence="2">
    <location>
        <begin position="384"/>
        <end position="403"/>
    </location>
</feature>
<proteinExistence type="predicted"/>
<feature type="transmembrane region" description="Helical" evidence="2">
    <location>
        <begin position="350"/>
        <end position="377"/>
    </location>
</feature>